<feature type="transmembrane region" description="Helical" evidence="1">
    <location>
        <begin position="159"/>
        <end position="185"/>
    </location>
</feature>
<dbReference type="AlphaFoldDB" id="A0A0G0KHH5"/>
<feature type="transmembrane region" description="Helical" evidence="1">
    <location>
        <begin position="123"/>
        <end position="147"/>
    </location>
</feature>
<accession>A0A0G0KHH5</accession>
<keyword evidence="1" id="KW-1133">Transmembrane helix</keyword>
<keyword evidence="1" id="KW-0472">Membrane</keyword>
<keyword evidence="1" id="KW-0812">Transmembrane</keyword>
<organism evidence="2 3">
    <name type="scientific">Candidatus Shapirobacteria bacterium GW2011_GWE1_38_10</name>
    <dbReference type="NCBI Taxonomy" id="1618488"/>
    <lineage>
        <taxon>Bacteria</taxon>
        <taxon>Candidatus Shapironibacteriota</taxon>
    </lineage>
</organism>
<evidence type="ECO:0000256" key="1">
    <source>
        <dbReference type="SAM" id="Phobius"/>
    </source>
</evidence>
<protein>
    <submittedName>
        <fullName evidence="2">Uncharacterized protein</fullName>
    </submittedName>
</protein>
<evidence type="ECO:0000313" key="3">
    <source>
        <dbReference type="Proteomes" id="UP000034231"/>
    </source>
</evidence>
<dbReference type="Proteomes" id="UP000034231">
    <property type="component" value="Unassembled WGS sequence"/>
</dbReference>
<sequence>MLHYYCRIMYKNIFSFFVFLLIFLASYSGVSSQECAGIFGHSGECFFLQCPPEYYFEGINPPMEEIGCDLLYACCTQPGDGWIERNALNPQCTTASGRVGIRTAIGCIGVTSQTDLLLFVLPWAIGVGGGTAFILIVVAGFLVLTSAGDPQRAKAGKELLGATFAGLLMIIFSVYILDIIGIRILRLPGI</sequence>
<reference evidence="2 3" key="1">
    <citation type="journal article" date="2015" name="Nature">
        <title>rRNA introns, odd ribosomes, and small enigmatic genomes across a large radiation of phyla.</title>
        <authorList>
            <person name="Brown C.T."/>
            <person name="Hug L.A."/>
            <person name="Thomas B.C."/>
            <person name="Sharon I."/>
            <person name="Castelle C.J."/>
            <person name="Singh A."/>
            <person name="Wilkins M.J."/>
            <person name="Williams K.H."/>
            <person name="Banfield J.F."/>
        </authorList>
    </citation>
    <scope>NUCLEOTIDE SEQUENCE [LARGE SCALE GENOMIC DNA]</scope>
</reference>
<name>A0A0G0KHH5_9BACT</name>
<dbReference type="EMBL" id="LBTX01000027">
    <property type="protein sequence ID" value="KKQ48619.1"/>
    <property type="molecule type" value="Genomic_DNA"/>
</dbReference>
<proteinExistence type="predicted"/>
<evidence type="ECO:0000313" key="2">
    <source>
        <dbReference type="EMBL" id="KKQ48619.1"/>
    </source>
</evidence>
<comment type="caution">
    <text evidence="2">The sequence shown here is derived from an EMBL/GenBank/DDBJ whole genome shotgun (WGS) entry which is preliminary data.</text>
</comment>
<gene>
    <name evidence="2" type="ORF">US68_C0027G0009</name>
</gene>